<dbReference type="Pfam" id="PF12000">
    <property type="entry name" value="Glyco_trans_4_3"/>
    <property type="match status" value="1"/>
</dbReference>
<dbReference type="InterPro" id="IPR022623">
    <property type="entry name" value="Glyco_trans_4"/>
</dbReference>
<proteinExistence type="predicted"/>
<keyword evidence="1" id="KW-0808">Transferase</keyword>
<comment type="caution">
    <text evidence="3">The sequence shown here is derived from an EMBL/GenBank/DDBJ whole genome shotgun (WGS) entry which is preliminary data.</text>
</comment>
<dbReference type="Pfam" id="PF13692">
    <property type="entry name" value="Glyco_trans_1_4"/>
    <property type="match status" value="1"/>
</dbReference>
<reference evidence="4" key="1">
    <citation type="journal article" date="2019" name="Int. J. Syst. Evol. Microbiol.">
        <title>The Global Catalogue of Microorganisms (GCM) 10K type strain sequencing project: providing services to taxonomists for standard genome sequencing and annotation.</title>
        <authorList>
            <consortium name="The Broad Institute Genomics Platform"/>
            <consortium name="The Broad Institute Genome Sequencing Center for Infectious Disease"/>
            <person name="Wu L."/>
            <person name="Ma J."/>
        </authorList>
    </citation>
    <scope>NUCLEOTIDE SEQUENCE [LARGE SCALE GENOMIC DNA]</scope>
    <source>
        <strain evidence="4">SHR3</strain>
    </source>
</reference>
<feature type="domain" description="Glycosyl transferase family 4" evidence="2">
    <location>
        <begin position="26"/>
        <end position="190"/>
    </location>
</feature>
<keyword evidence="4" id="KW-1185">Reference proteome</keyword>
<gene>
    <name evidence="3" type="ORF">ACFPTN_11305</name>
</gene>
<dbReference type="PANTHER" id="PTHR46401:SF2">
    <property type="entry name" value="GLYCOSYLTRANSFERASE WBBK-RELATED"/>
    <property type="match status" value="1"/>
</dbReference>
<dbReference type="SUPFAM" id="SSF53756">
    <property type="entry name" value="UDP-Glycosyltransferase/glycogen phosphorylase"/>
    <property type="match status" value="1"/>
</dbReference>
<accession>A0ABW1ASH9</accession>
<protein>
    <submittedName>
        <fullName evidence="3">Glycosyltransferase family 4 protein</fullName>
    </submittedName>
</protein>
<dbReference type="Proteomes" id="UP001595974">
    <property type="component" value="Unassembled WGS sequence"/>
</dbReference>
<dbReference type="Gene3D" id="3.40.50.2000">
    <property type="entry name" value="Glycogen Phosphorylase B"/>
    <property type="match status" value="1"/>
</dbReference>
<evidence type="ECO:0000313" key="4">
    <source>
        <dbReference type="Proteomes" id="UP001595974"/>
    </source>
</evidence>
<evidence type="ECO:0000313" key="3">
    <source>
        <dbReference type="EMBL" id="MFC5769961.1"/>
    </source>
</evidence>
<dbReference type="CDD" id="cd03818">
    <property type="entry name" value="GT4_ExpC-like"/>
    <property type="match status" value="1"/>
</dbReference>
<dbReference type="PANTHER" id="PTHR46401">
    <property type="entry name" value="GLYCOSYLTRANSFERASE WBBK-RELATED"/>
    <property type="match status" value="1"/>
</dbReference>
<name>A0ABW1ASH9_9RHOO</name>
<sequence>MRVLLIHQNFPGQFRHIAASWAGRPGWQVLGLGRESAPGLPGISCIRYRLHRPPNREQHHYLRQMEQAVLHGQAVARALLGLKAQGYRPDIVIAHPGWGETLYLKDVYPDARLIHFCEWFYRNQEADWAFDPEFPSTFDDRARVRTWNALHTLNLENCDAGVSPTRWQHSRHPAAYRDKIAVIHEGIETEGLAPDPEARLTLKDGTSLRAGDPVITYVARNLEPYRGFHVFMRALELIQRRHKRCHALIVGGDEVSYGKRPKDAPNWREKMLREVSLDPARTHFLGKLPYDVYRKVLQVSAAHVYLTYPFVLSWSMLEAMASGCLLIASRTEPVQEVVRHGENGVLADFFDREAIAARTVEALEAPADFAGLRERARIETSRRYCRVEAVARFGAFLDVEGNAPVARADSAEVAAAAGGAFPG</sequence>
<evidence type="ECO:0000259" key="2">
    <source>
        <dbReference type="Pfam" id="PF12000"/>
    </source>
</evidence>
<organism evidence="3 4">
    <name type="scientific">Thauera sinica</name>
    <dbReference type="NCBI Taxonomy" id="2665146"/>
    <lineage>
        <taxon>Bacteria</taxon>
        <taxon>Pseudomonadati</taxon>
        <taxon>Pseudomonadota</taxon>
        <taxon>Betaproteobacteria</taxon>
        <taxon>Rhodocyclales</taxon>
        <taxon>Zoogloeaceae</taxon>
        <taxon>Thauera</taxon>
    </lineage>
</organism>
<evidence type="ECO:0000256" key="1">
    <source>
        <dbReference type="ARBA" id="ARBA00022679"/>
    </source>
</evidence>
<dbReference type="EMBL" id="JBHSOG010000044">
    <property type="protein sequence ID" value="MFC5769961.1"/>
    <property type="molecule type" value="Genomic_DNA"/>
</dbReference>